<proteinExistence type="predicted"/>
<dbReference type="EMBL" id="VOFY01000063">
    <property type="protein sequence ID" value="KAA8578929.1"/>
    <property type="molecule type" value="Genomic_DNA"/>
</dbReference>
<accession>A0A5J5CF35</accession>
<comment type="caution">
    <text evidence="2">The sequence shown here is derived from an EMBL/GenBank/DDBJ whole genome shotgun (WGS) entry which is preliminary data.</text>
</comment>
<dbReference type="AlphaFoldDB" id="A0A5J5CF35"/>
<evidence type="ECO:0000313" key="3">
    <source>
        <dbReference type="EMBL" id="KAA8592083.1"/>
    </source>
</evidence>
<organism evidence="2 4">
    <name type="scientific">Etheostoma spectabile</name>
    <name type="common">orangethroat darter</name>
    <dbReference type="NCBI Taxonomy" id="54343"/>
    <lineage>
        <taxon>Eukaryota</taxon>
        <taxon>Metazoa</taxon>
        <taxon>Chordata</taxon>
        <taxon>Craniata</taxon>
        <taxon>Vertebrata</taxon>
        <taxon>Euteleostomi</taxon>
        <taxon>Actinopterygii</taxon>
        <taxon>Neopterygii</taxon>
        <taxon>Teleostei</taxon>
        <taxon>Neoteleostei</taxon>
        <taxon>Acanthomorphata</taxon>
        <taxon>Eupercaria</taxon>
        <taxon>Perciformes</taxon>
        <taxon>Percoidei</taxon>
        <taxon>Percidae</taxon>
        <taxon>Etheostomatinae</taxon>
        <taxon>Etheostoma</taxon>
    </lineage>
</organism>
<feature type="compositionally biased region" description="Acidic residues" evidence="1">
    <location>
        <begin position="110"/>
        <end position="121"/>
    </location>
</feature>
<gene>
    <name evidence="3" type="ORF">FQN60_017538</name>
    <name evidence="2" type="ORF">FQN60_018657</name>
</gene>
<evidence type="ECO:0000313" key="4">
    <source>
        <dbReference type="Proteomes" id="UP000327493"/>
    </source>
</evidence>
<keyword evidence="4" id="KW-1185">Reference proteome</keyword>
<evidence type="ECO:0000256" key="1">
    <source>
        <dbReference type="SAM" id="MobiDB-lite"/>
    </source>
</evidence>
<protein>
    <submittedName>
        <fullName evidence="2">Uncharacterized protein</fullName>
    </submittedName>
</protein>
<feature type="region of interest" description="Disordered" evidence="1">
    <location>
        <begin position="98"/>
        <end position="144"/>
    </location>
</feature>
<dbReference type="EMBL" id="VOFY01000005">
    <property type="protein sequence ID" value="KAA8592083.1"/>
    <property type="molecule type" value="Genomic_DNA"/>
</dbReference>
<reference evidence="2 4" key="1">
    <citation type="submission" date="2019-08" db="EMBL/GenBank/DDBJ databases">
        <title>A chromosome-level genome assembly, high-density linkage maps, and genome scans reveal the genomic architecture of hybrid incompatibilities underlying speciation via character displacement in darters (Percidae: Etheostominae).</title>
        <authorList>
            <person name="Moran R.L."/>
            <person name="Catchen J.M."/>
            <person name="Fuller R.C."/>
        </authorList>
    </citation>
    <scope>NUCLEOTIDE SEQUENCE [LARGE SCALE GENOMIC DNA]</scope>
    <source>
        <strain evidence="2">EspeVRDwgs_2016</strain>
        <tissue evidence="2">Muscle</tissue>
    </source>
</reference>
<name>A0A5J5CF35_9PERO</name>
<sequence length="144" mass="16483">MQFCQVRVAEARDPANKSLPSGMTKYKGHIQHADYPPFASLSDTRPWMVDSHPHDCNSLSPGRFPISNKWAFSGFGLSKRLLFQKLVWAFVMGNYRRRRGTDRDDSGGQQDDDEHDDEDDHHDDHDHLDVLPPVGASHFPSRLR</sequence>
<dbReference type="Proteomes" id="UP000327493">
    <property type="component" value="Chromosome 5"/>
</dbReference>
<evidence type="ECO:0000313" key="2">
    <source>
        <dbReference type="EMBL" id="KAA8578929.1"/>
    </source>
</evidence>